<keyword evidence="2" id="KW-1185">Reference proteome</keyword>
<name>A0AA39W2X8_ACESA</name>
<gene>
    <name evidence="1" type="ORF">LWI29_012514</name>
</gene>
<dbReference type="Proteomes" id="UP001168877">
    <property type="component" value="Unassembled WGS sequence"/>
</dbReference>
<sequence length="213" mass="24244">MEKKVFSVSVAISLIKLQWLEKQLGLKMKEVQDNSNFDPVKESLDFQKKCRCPEFHVQSPSVRGTCSGKKVDIGLNHKSFSTKPTLAIEEDSYDRNTPKSRDIQKQVNIIQEERNSSLMWDIKVEVAKVIVEGVALGYNFNRNEKKDVNEVDGKEIAGVVSVPSGIERDAWEVHLDTTKKRRGKKKSKGFGEWQPRLLTFLPLCSIWDKVAHG</sequence>
<evidence type="ECO:0000313" key="2">
    <source>
        <dbReference type="Proteomes" id="UP001168877"/>
    </source>
</evidence>
<evidence type="ECO:0000313" key="1">
    <source>
        <dbReference type="EMBL" id="KAK0600176.1"/>
    </source>
</evidence>
<reference evidence="1" key="1">
    <citation type="journal article" date="2022" name="Plant J.">
        <title>Strategies of tolerance reflected in two North American maple genomes.</title>
        <authorList>
            <person name="McEvoy S.L."/>
            <person name="Sezen U.U."/>
            <person name="Trouern-Trend A."/>
            <person name="McMahon S.M."/>
            <person name="Schaberg P.G."/>
            <person name="Yang J."/>
            <person name="Wegrzyn J.L."/>
            <person name="Swenson N.G."/>
        </authorList>
    </citation>
    <scope>NUCLEOTIDE SEQUENCE</scope>
    <source>
        <strain evidence="1">NS2018</strain>
    </source>
</reference>
<reference evidence="1" key="2">
    <citation type="submission" date="2023-06" db="EMBL/GenBank/DDBJ databases">
        <authorList>
            <person name="Swenson N.G."/>
            <person name="Wegrzyn J.L."/>
            <person name="Mcevoy S.L."/>
        </authorList>
    </citation>
    <scope>NUCLEOTIDE SEQUENCE</scope>
    <source>
        <strain evidence="1">NS2018</strain>
        <tissue evidence="1">Leaf</tissue>
    </source>
</reference>
<dbReference type="AlphaFoldDB" id="A0AA39W2X8"/>
<protein>
    <submittedName>
        <fullName evidence="1">Uncharacterized protein</fullName>
    </submittedName>
</protein>
<proteinExistence type="predicted"/>
<accession>A0AA39W2X8</accession>
<dbReference type="EMBL" id="JAUESC010000003">
    <property type="protein sequence ID" value="KAK0600176.1"/>
    <property type="molecule type" value="Genomic_DNA"/>
</dbReference>
<organism evidence="1 2">
    <name type="scientific">Acer saccharum</name>
    <name type="common">Sugar maple</name>
    <dbReference type="NCBI Taxonomy" id="4024"/>
    <lineage>
        <taxon>Eukaryota</taxon>
        <taxon>Viridiplantae</taxon>
        <taxon>Streptophyta</taxon>
        <taxon>Embryophyta</taxon>
        <taxon>Tracheophyta</taxon>
        <taxon>Spermatophyta</taxon>
        <taxon>Magnoliopsida</taxon>
        <taxon>eudicotyledons</taxon>
        <taxon>Gunneridae</taxon>
        <taxon>Pentapetalae</taxon>
        <taxon>rosids</taxon>
        <taxon>malvids</taxon>
        <taxon>Sapindales</taxon>
        <taxon>Sapindaceae</taxon>
        <taxon>Hippocastanoideae</taxon>
        <taxon>Acereae</taxon>
        <taxon>Acer</taxon>
    </lineage>
</organism>
<comment type="caution">
    <text evidence="1">The sequence shown here is derived from an EMBL/GenBank/DDBJ whole genome shotgun (WGS) entry which is preliminary data.</text>
</comment>